<reference evidence="1 2" key="1">
    <citation type="submission" date="2017-12" db="EMBL/GenBank/DDBJ databases">
        <title>Comparative genomics of Botrytis spp.</title>
        <authorList>
            <person name="Valero-Jimenez C.A."/>
            <person name="Tapia P."/>
            <person name="Veloso J."/>
            <person name="Silva-Moreno E."/>
            <person name="Staats M."/>
            <person name="Valdes J.H."/>
            <person name="Van Kan J.A.L."/>
        </authorList>
    </citation>
    <scope>NUCLEOTIDE SEQUENCE [LARGE SCALE GENOMIC DNA]</scope>
    <source>
        <strain evidence="1 2">MUCL11595</strain>
    </source>
</reference>
<accession>A0A4Z1IJG9</accession>
<comment type="caution">
    <text evidence="1">The sequence shown here is derived from an EMBL/GenBank/DDBJ whole genome shotgun (WGS) entry which is preliminary data.</text>
</comment>
<keyword evidence="2" id="KW-1185">Reference proteome</keyword>
<name>A0A4Z1IJG9_9HELO</name>
<dbReference type="EMBL" id="PQXN01000073">
    <property type="protein sequence ID" value="TGO56793.1"/>
    <property type="molecule type" value="Genomic_DNA"/>
</dbReference>
<evidence type="ECO:0000313" key="1">
    <source>
        <dbReference type="EMBL" id="TGO56793.1"/>
    </source>
</evidence>
<evidence type="ECO:0000313" key="2">
    <source>
        <dbReference type="Proteomes" id="UP000297527"/>
    </source>
</evidence>
<protein>
    <submittedName>
        <fullName evidence="1">Uncharacterized protein</fullName>
    </submittedName>
</protein>
<gene>
    <name evidence="1" type="ORF">BCON_0073g00270</name>
</gene>
<sequence length="268" mass="29630">MSGTLVALTCSKHPALGVLVHYTPTVQVSASNSSECRAAHAAAGGQEKGVWANAVFGKFNDRGLGRGYLHFKVSRNARLPDLRSYGCHIDTIGRAAGFMALADVDVYRSIPPTCVKAYPDLIRIRPRTLEERRHSFLEENDCSSPFLPWVEAGGLSPRKMKESINAPIPACKSMLPLLYLSSKSIIEAANGKTFISDSSTFLPVSATYDVIRYCNAMMQVNEKSFEIDQEPFKWNPNELIAKAISSLLEARSQSWCQPGNFVEEWPRN</sequence>
<proteinExistence type="predicted"/>
<dbReference type="OrthoDB" id="3558706at2759"/>
<organism evidence="1 2">
    <name type="scientific">Botryotinia convoluta</name>
    <dbReference type="NCBI Taxonomy" id="54673"/>
    <lineage>
        <taxon>Eukaryota</taxon>
        <taxon>Fungi</taxon>
        <taxon>Dikarya</taxon>
        <taxon>Ascomycota</taxon>
        <taxon>Pezizomycotina</taxon>
        <taxon>Leotiomycetes</taxon>
        <taxon>Helotiales</taxon>
        <taxon>Sclerotiniaceae</taxon>
        <taxon>Botryotinia</taxon>
    </lineage>
</organism>
<dbReference type="AlphaFoldDB" id="A0A4Z1IJG9"/>
<dbReference type="Proteomes" id="UP000297527">
    <property type="component" value="Unassembled WGS sequence"/>
</dbReference>